<feature type="transmembrane region" description="Helical" evidence="1">
    <location>
        <begin position="21"/>
        <end position="46"/>
    </location>
</feature>
<evidence type="ECO:0008006" key="4">
    <source>
        <dbReference type="Google" id="ProtNLM"/>
    </source>
</evidence>
<dbReference type="RefSeq" id="WP_145421307.1">
    <property type="nucleotide sequence ID" value="NZ_CP036526.1"/>
</dbReference>
<reference evidence="2 3" key="1">
    <citation type="submission" date="2019-02" db="EMBL/GenBank/DDBJ databases">
        <title>Deep-cultivation of Planctomycetes and their phenomic and genomic characterization uncovers novel biology.</title>
        <authorList>
            <person name="Wiegand S."/>
            <person name="Jogler M."/>
            <person name="Boedeker C."/>
            <person name="Pinto D."/>
            <person name="Vollmers J."/>
            <person name="Rivas-Marin E."/>
            <person name="Kohn T."/>
            <person name="Peeters S.H."/>
            <person name="Heuer A."/>
            <person name="Rast P."/>
            <person name="Oberbeckmann S."/>
            <person name="Bunk B."/>
            <person name="Jeske O."/>
            <person name="Meyerdierks A."/>
            <person name="Storesund J.E."/>
            <person name="Kallscheuer N."/>
            <person name="Luecker S."/>
            <person name="Lage O.M."/>
            <person name="Pohl T."/>
            <person name="Merkel B.J."/>
            <person name="Hornburger P."/>
            <person name="Mueller R.-W."/>
            <person name="Bruemmer F."/>
            <person name="Labrenz M."/>
            <person name="Spormann A.M."/>
            <person name="Op den Camp H."/>
            <person name="Overmann J."/>
            <person name="Amann R."/>
            <person name="Jetten M.S.M."/>
            <person name="Mascher T."/>
            <person name="Medema M.H."/>
            <person name="Devos D.P."/>
            <person name="Kaster A.-K."/>
            <person name="Ovreas L."/>
            <person name="Rohde M."/>
            <person name="Galperin M.Y."/>
            <person name="Jogler C."/>
        </authorList>
    </citation>
    <scope>NUCLEOTIDE SEQUENCE [LARGE SCALE GENOMIC DNA]</scope>
    <source>
        <strain evidence="2 3">K23_9</strain>
    </source>
</reference>
<evidence type="ECO:0000313" key="3">
    <source>
        <dbReference type="Proteomes" id="UP000319817"/>
    </source>
</evidence>
<keyword evidence="1" id="KW-0472">Membrane</keyword>
<evidence type="ECO:0000256" key="1">
    <source>
        <dbReference type="SAM" id="Phobius"/>
    </source>
</evidence>
<proteinExistence type="predicted"/>
<sequence>MSTLFPRGIDRDRSTARAHRIDRAGLSLIEVAVSLILVSTILLVSITASANLMRNSNASQSALRAHELAGILLDEISTRALSDGDSDAVFGVESDEDAANRQTFDDVDDYSGYTQTSPTYLNGQSIDGFDTWTIQINVSPAITTASGITTTNDPDDPLRLVTVVCSSPGHQQTGMPLVTRQSILLSAAGDSHPADLSYEKSRQLELTFSPDRKITVVSPLRNHPSPTTN</sequence>
<protein>
    <recommendedName>
        <fullName evidence="4">Pseudopilin GspJ</fullName>
    </recommendedName>
</protein>
<dbReference type="AlphaFoldDB" id="A0A517P2K2"/>
<dbReference type="EMBL" id="CP036526">
    <property type="protein sequence ID" value="QDT13601.1"/>
    <property type="molecule type" value="Genomic_DNA"/>
</dbReference>
<dbReference type="OrthoDB" id="260065at2"/>
<dbReference type="Proteomes" id="UP000319817">
    <property type="component" value="Chromosome"/>
</dbReference>
<keyword evidence="1" id="KW-1133">Transmembrane helix</keyword>
<evidence type="ECO:0000313" key="2">
    <source>
        <dbReference type="EMBL" id="QDT13601.1"/>
    </source>
</evidence>
<gene>
    <name evidence="2" type="ORF">K239x_56210</name>
</gene>
<accession>A0A517P2K2</accession>
<dbReference type="PROSITE" id="PS00409">
    <property type="entry name" value="PROKAR_NTER_METHYL"/>
    <property type="match status" value="1"/>
</dbReference>
<name>A0A517P2K2_9BACT</name>
<keyword evidence="1" id="KW-0812">Transmembrane</keyword>
<keyword evidence="3" id="KW-1185">Reference proteome</keyword>
<organism evidence="2 3">
    <name type="scientific">Stieleria marina</name>
    <dbReference type="NCBI Taxonomy" id="1930275"/>
    <lineage>
        <taxon>Bacteria</taxon>
        <taxon>Pseudomonadati</taxon>
        <taxon>Planctomycetota</taxon>
        <taxon>Planctomycetia</taxon>
        <taxon>Pirellulales</taxon>
        <taxon>Pirellulaceae</taxon>
        <taxon>Stieleria</taxon>
    </lineage>
</organism>
<dbReference type="InterPro" id="IPR012902">
    <property type="entry name" value="N_methyl_site"/>
</dbReference>